<name>A0A198V0W6_MORCA</name>
<dbReference type="Proteomes" id="UP000078228">
    <property type="component" value="Unassembled WGS sequence"/>
</dbReference>
<evidence type="ECO:0000259" key="1">
    <source>
        <dbReference type="Pfam" id="PF26621"/>
    </source>
</evidence>
<dbReference type="EMBL" id="LXHC01000008">
    <property type="protein sequence ID" value="OAU97332.1"/>
    <property type="molecule type" value="Genomic_DNA"/>
</dbReference>
<dbReference type="InterPro" id="IPR058063">
    <property type="entry name" value="FFLEE_fam"/>
</dbReference>
<dbReference type="InterPro" id="IPR058511">
    <property type="entry name" value="DUF8198"/>
</dbReference>
<dbReference type="NCBIfam" id="NF047641">
    <property type="entry name" value="FFLEE_fam"/>
    <property type="match status" value="1"/>
</dbReference>
<organism evidence="2 4">
    <name type="scientific">Moraxella catarrhalis</name>
    <name type="common">Branhamella catarrhalis</name>
    <dbReference type="NCBI Taxonomy" id="480"/>
    <lineage>
        <taxon>Bacteria</taxon>
        <taxon>Pseudomonadati</taxon>
        <taxon>Pseudomonadota</taxon>
        <taxon>Gammaproteobacteria</taxon>
        <taxon>Moraxellales</taxon>
        <taxon>Moraxellaceae</taxon>
        <taxon>Moraxella</taxon>
    </lineage>
</organism>
<evidence type="ECO:0000313" key="3">
    <source>
        <dbReference type="EMBL" id="OAV02241.1"/>
    </source>
</evidence>
<evidence type="ECO:0000313" key="2">
    <source>
        <dbReference type="EMBL" id="OAU97332.1"/>
    </source>
</evidence>
<feature type="domain" description="DUF8198" evidence="1">
    <location>
        <begin position="18"/>
        <end position="232"/>
    </location>
</feature>
<dbReference type="PATRIC" id="fig|480.236.peg.1815"/>
<dbReference type="AlphaFoldDB" id="A0A198V0W6"/>
<reference evidence="4 5" key="1">
    <citation type="journal article" date="2016" name="Genome Biol. Evol.">
        <title>Comparative Genomic Analyses of the Moraxella catarrhalis Serosensitive and Seroresistant Lineages Demonstrate Their Independent Evolution.</title>
        <authorList>
            <person name="Earl J.P."/>
            <person name="de Vries S.P."/>
            <person name="Ahmed A."/>
            <person name="Powell E."/>
            <person name="Schultz M.P."/>
            <person name="Hermans P.W."/>
            <person name="Hill D.J."/>
            <person name="Zhou Z."/>
            <person name="Constantinidou C.I."/>
            <person name="Hu F.Z."/>
            <person name="Bootsma H.J."/>
            <person name="Ehrlich G.D."/>
        </authorList>
    </citation>
    <scope>NUCLEOTIDE SEQUENCE [LARGE SCALE GENOMIC DNA]</scope>
    <source>
        <strain evidence="2 4">Z7542</strain>
        <strain evidence="3 5">Z7574</strain>
    </source>
</reference>
<dbReference type="Proteomes" id="UP000078446">
    <property type="component" value="Unassembled WGS sequence"/>
</dbReference>
<proteinExistence type="predicted"/>
<comment type="caution">
    <text evidence="2">The sequence shown here is derived from an EMBL/GenBank/DDBJ whole genome shotgun (WGS) entry which is preliminary data.</text>
</comment>
<dbReference type="RefSeq" id="WP_064610594.1">
    <property type="nucleotide sequence ID" value="NZ_LXHB01000043.1"/>
</dbReference>
<protein>
    <recommendedName>
        <fullName evidence="1">DUF8198 domain-containing protein</fullName>
    </recommendedName>
</protein>
<gene>
    <name evidence="3" type="ORF">AO382_0011</name>
    <name evidence="2" type="ORF">AO384_0714</name>
</gene>
<accession>A0A198V0W6</accession>
<evidence type="ECO:0000313" key="4">
    <source>
        <dbReference type="Proteomes" id="UP000078228"/>
    </source>
</evidence>
<sequence length="236" mass="26611">MTHIQTLVNQIHHYYRLPHHTDTKLSAALDTIQAWQRDRIHRANTPLFNHPKTAPLAHYLIDRIYNHATFDTIAEQLLTAGNNALNGSGKLEKLVPKNALSAGLVSVSAAITAMELDLELAKAYLEHFDGQPLDDELMGALYRKVDAKDARVAQIAEVGQVCHTCYQSFNSYFLYKAFKLAKSTAYNNGYQALYDFIHDGLSAIQAIDKIEHFSTPFIETETQIIEKIHAQMPIFD</sequence>
<evidence type="ECO:0000313" key="5">
    <source>
        <dbReference type="Proteomes" id="UP000078446"/>
    </source>
</evidence>
<dbReference type="OrthoDB" id="7957365at2"/>
<dbReference type="Pfam" id="PF26621">
    <property type="entry name" value="DUF8198"/>
    <property type="match status" value="1"/>
</dbReference>
<keyword evidence="4" id="KW-1185">Reference proteome</keyword>
<dbReference type="EMBL" id="LXHE01000001">
    <property type="protein sequence ID" value="OAV02241.1"/>
    <property type="molecule type" value="Genomic_DNA"/>
</dbReference>